<protein>
    <submittedName>
        <fullName evidence="1">Dipeptide/oligopeptide/nickel ABC transporter ATP-binding protein</fullName>
    </submittedName>
</protein>
<proteinExistence type="predicted"/>
<name>A0A2W5P9Q8_VARPD</name>
<keyword evidence="1" id="KW-0067">ATP-binding</keyword>
<dbReference type="EMBL" id="QFPP01000626">
    <property type="protein sequence ID" value="PZQ62541.1"/>
    <property type="molecule type" value="Genomic_DNA"/>
</dbReference>
<evidence type="ECO:0000313" key="2">
    <source>
        <dbReference type="Proteomes" id="UP000249135"/>
    </source>
</evidence>
<keyword evidence="1" id="KW-0547">Nucleotide-binding</keyword>
<sequence>APVCSRHAPTLSPVAALHAVSCLMHEPGSGHPRAMATPARAA</sequence>
<dbReference type="GO" id="GO:0005524">
    <property type="term" value="F:ATP binding"/>
    <property type="evidence" value="ECO:0007669"/>
    <property type="project" value="UniProtKB-KW"/>
</dbReference>
<comment type="caution">
    <text evidence="1">The sequence shown here is derived from an EMBL/GenBank/DDBJ whole genome shotgun (WGS) entry which is preliminary data.</text>
</comment>
<reference evidence="1 2" key="1">
    <citation type="submission" date="2017-08" db="EMBL/GenBank/DDBJ databases">
        <title>Infants hospitalized years apart are colonized by the same room-sourced microbial strains.</title>
        <authorList>
            <person name="Brooks B."/>
            <person name="Olm M.R."/>
            <person name="Firek B.A."/>
            <person name="Baker R."/>
            <person name="Thomas B.C."/>
            <person name="Morowitz M.J."/>
            <person name="Banfield J.F."/>
        </authorList>
    </citation>
    <scope>NUCLEOTIDE SEQUENCE [LARGE SCALE GENOMIC DNA]</scope>
    <source>
        <strain evidence="1">S2_005_003_R2_41</strain>
    </source>
</reference>
<accession>A0A2W5P9Q8</accession>
<evidence type="ECO:0000313" key="1">
    <source>
        <dbReference type="EMBL" id="PZQ62541.1"/>
    </source>
</evidence>
<feature type="non-terminal residue" evidence="1">
    <location>
        <position position="1"/>
    </location>
</feature>
<dbReference type="Proteomes" id="UP000249135">
    <property type="component" value="Unassembled WGS sequence"/>
</dbReference>
<gene>
    <name evidence="1" type="ORF">DI563_28330</name>
</gene>
<dbReference type="AlphaFoldDB" id="A0A2W5P9Q8"/>
<organism evidence="1 2">
    <name type="scientific">Variovorax paradoxus</name>
    <dbReference type="NCBI Taxonomy" id="34073"/>
    <lineage>
        <taxon>Bacteria</taxon>
        <taxon>Pseudomonadati</taxon>
        <taxon>Pseudomonadota</taxon>
        <taxon>Betaproteobacteria</taxon>
        <taxon>Burkholderiales</taxon>
        <taxon>Comamonadaceae</taxon>
        <taxon>Variovorax</taxon>
    </lineage>
</organism>